<evidence type="ECO:0000313" key="7">
    <source>
        <dbReference type="EnsemblMetazoa" id="OVOC4380.1"/>
    </source>
</evidence>
<evidence type="ECO:0000256" key="5">
    <source>
        <dbReference type="PROSITE-ProRule" id="PRU00322"/>
    </source>
</evidence>
<dbReference type="Gene3D" id="4.10.1060.10">
    <property type="entry name" value="Zinc finger, RanBP2-type"/>
    <property type="match status" value="1"/>
</dbReference>
<feature type="domain" description="RanBP2-type" evidence="6">
    <location>
        <begin position="161"/>
        <end position="194"/>
    </location>
</feature>
<evidence type="ECO:0000259" key="6">
    <source>
        <dbReference type="PROSITE" id="PS50199"/>
    </source>
</evidence>
<dbReference type="SMART" id="SM00547">
    <property type="entry name" value="ZnF_RBZ"/>
    <property type="match status" value="3"/>
</dbReference>
<dbReference type="PROSITE" id="PS01358">
    <property type="entry name" value="ZF_RANBP2_1"/>
    <property type="match status" value="3"/>
</dbReference>
<reference evidence="8" key="1">
    <citation type="submission" date="2013-10" db="EMBL/GenBank/DDBJ databases">
        <title>Genome sequencing of Onchocerca volvulus.</title>
        <authorList>
            <person name="Cotton J."/>
            <person name="Tsai J."/>
            <person name="Stanley E."/>
            <person name="Tracey A."/>
            <person name="Holroyd N."/>
            <person name="Lustigman S."/>
            <person name="Berriman M."/>
        </authorList>
    </citation>
    <scope>NUCLEOTIDE SEQUENCE</scope>
</reference>
<keyword evidence="1" id="KW-0879">Wnt signaling pathway</keyword>
<protein>
    <recommendedName>
        <fullName evidence="6">RanBP2-type domain-containing protein</fullName>
    </recommendedName>
</protein>
<dbReference type="GO" id="GO:0016055">
    <property type="term" value="P:Wnt signaling pathway"/>
    <property type="evidence" value="ECO:0007669"/>
    <property type="project" value="UniProtKB-KW"/>
</dbReference>
<dbReference type="Gene3D" id="2.30.30.380">
    <property type="entry name" value="Zn-finger domain of Sec23/24"/>
    <property type="match status" value="2"/>
</dbReference>
<name>A0A8R1TSQ6_ONCVO</name>
<dbReference type="EMBL" id="CMVM020000130">
    <property type="status" value="NOT_ANNOTATED_CDS"/>
    <property type="molecule type" value="Genomic_DNA"/>
</dbReference>
<dbReference type="InterPro" id="IPR001876">
    <property type="entry name" value="Znf_RanBP2"/>
</dbReference>
<dbReference type="Proteomes" id="UP000024404">
    <property type="component" value="Unassembled WGS sequence"/>
</dbReference>
<accession>A0A8R1TSQ6</accession>
<sequence length="736" mass="83097">MGLLVCRWTVWGGLGIRRGDKISMISTVLGQHNFRLSELQLCAVAFPDIGVVDKMASDITEKWTCSQCTYANFQTAKACTMCRIPRYSVFITAPPCTSSAVCGGEETEQRWPCPDCTYLNVLKSRHCIVCMYKRPNNFDTKDEKEFVCKDECSVDLEHVEKLGKALHKWDCSQCTYKNWPNVKHCTMCGTPKDYVSVGIGSNIVCQDSHGEGDIATCHSSIKEETENLPKYAEKNTKDFAEGGSEDYHGIGKVDNVNLNKRITFLDMYLSHLNKSIDTGCASFLETCAEILRQSTDAEAKLIHYIYHYGESNRRISGFESMLLNDVDEESAATVVNRSIIDIIRSKNSRILASVPRFFMDSLSCTVAIPGLASGDSSDEIHKKIRESMYEDYDMTRVANNNALFTLPNAIYDLRPWVVSGENNLRVLMDLDDRQILDTVCCMDAHSLSGPTGCQTYAPLLLRNRGGGHSLVDAVSQALWGVIDKSNTLRDALYHTLYAMETNFRGRWATSLMKLGLNFDIWMMQRHWSNIIECNDPGFPLEQIHILVLAQVLNRPIIVFPIESSKLNPFPARDRRRDGWKHPVEGFYPQLPGLNNYRLCPPLLLGYMNGNFHALVLPPRPIVGRVETGRPSRIYRYIRCPPYPLTEYVQFVMDAKEAEDFVKDNIVVDVDCNGQQWIYHSTFGSAHAKNDLGFLLWKDWIKAHFPKIIREDCEVQNAIAVSEDSASKVGRIGGKSP</sequence>
<keyword evidence="2" id="KW-0479">Metal-binding</keyword>
<dbReference type="OMA" id="MCDTKDD"/>
<dbReference type="PROSITE" id="PS50199">
    <property type="entry name" value="ZF_RANBP2_2"/>
    <property type="match status" value="3"/>
</dbReference>
<evidence type="ECO:0000256" key="3">
    <source>
        <dbReference type="ARBA" id="ARBA00022771"/>
    </source>
</evidence>
<dbReference type="Pfam" id="PF02338">
    <property type="entry name" value="OTU"/>
    <property type="match status" value="1"/>
</dbReference>
<evidence type="ECO:0000256" key="1">
    <source>
        <dbReference type="ARBA" id="ARBA00022687"/>
    </source>
</evidence>
<evidence type="ECO:0000256" key="2">
    <source>
        <dbReference type="ARBA" id="ARBA00022723"/>
    </source>
</evidence>
<reference evidence="7" key="2">
    <citation type="submission" date="2022-06" db="UniProtKB">
        <authorList>
            <consortium name="EnsemblMetazoa"/>
        </authorList>
    </citation>
    <scope>IDENTIFICATION</scope>
</reference>
<keyword evidence="4" id="KW-0862">Zinc</keyword>
<proteinExistence type="predicted"/>
<dbReference type="SUPFAM" id="SSF90209">
    <property type="entry name" value="Ran binding protein zinc finger-like"/>
    <property type="match status" value="2"/>
</dbReference>
<dbReference type="EnsemblMetazoa" id="OVOC4380.1">
    <property type="protein sequence ID" value="OVOC4380.1"/>
    <property type="gene ID" value="WBGene00241189"/>
</dbReference>
<dbReference type="AlphaFoldDB" id="A0A8R1TSQ6"/>
<feature type="domain" description="RanBP2-type" evidence="6">
    <location>
        <begin position="59"/>
        <end position="88"/>
    </location>
</feature>
<keyword evidence="8" id="KW-1185">Reference proteome</keyword>
<evidence type="ECO:0000256" key="4">
    <source>
        <dbReference type="ARBA" id="ARBA00022833"/>
    </source>
</evidence>
<dbReference type="GO" id="GO:0008270">
    <property type="term" value="F:zinc ion binding"/>
    <property type="evidence" value="ECO:0007669"/>
    <property type="project" value="UniProtKB-KW"/>
</dbReference>
<dbReference type="Pfam" id="PF00641">
    <property type="entry name" value="Zn_ribbon_RanBP"/>
    <property type="match status" value="2"/>
</dbReference>
<keyword evidence="3 5" id="KW-0863">Zinc-finger</keyword>
<organism evidence="7 8">
    <name type="scientific">Onchocerca volvulus</name>
    <dbReference type="NCBI Taxonomy" id="6282"/>
    <lineage>
        <taxon>Eukaryota</taxon>
        <taxon>Metazoa</taxon>
        <taxon>Ecdysozoa</taxon>
        <taxon>Nematoda</taxon>
        <taxon>Chromadorea</taxon>
        <taxon>Rhabditida</taxon>
        <taxon>Spirurina</taxon>
        <taxon>Spiruromorpha</taxon>
        <taxon>Filarioidea</taxon>
        <taxon>Onchocercidae</taxon>
        <taxon>Onchocerca</taxon>
    </lineage>
</organism>
<feature type="domain" description="RanBP2-type" evidence="6">
    <location>
        <begin position="107"/>
        <end position="136"/>
    </location>
</feature>
<dbReference type="InterPro" id="IPR036443">
    <property type="entry name" value="Znf_RanBP2_sf"/>
</dbReference>
<dbReference type="InterPro" id="IPR003323">
    <property type="entry name" value="OTU_dom"/>
</dbReference>
<evidence type="ECO:0000313" key="8">
    <source>
        <dbReference type="Proteomes" id="UP000024404"/>
    </source>
</evidence>